<dbReference type="RefSeq" id="WP_170846924.1">
    <property type="nucleotide sequence ID" value="NZ_FONW01000004.1"/>
</dbReference>
<name>A0A1I2HC93_9BACT</name>
<reference evidence="1 2" key="1">
    <citation type="submission" date="2016-10" db="EMBL/GenBank/DDBJ databases">
        <authorList>
            <person name="de Groot N.N."/>
        </authorList>
    </citation>
    <scope>NUCLEOTIDE SEQUENCE [LARGE SCALE GENOMIC DNA]</scope>
    <source>
        <strain evidence="1 2">CGMCC 1.9156</strain>
    </source>
</reference>
<evidence type="ECO:0000313" key="1">
    <source>
        <dbReference type="EMBL" id="SFF27159.1"/>
    </source>
</evidence>
<dbReference type="Gene3D" id="2.40.160.130">
    <property type="entry name" value="Capsule assembly protein Wzi"/>
    <property type="match status" value="1"/>
</dbReference>
<dbReference type="AlphaFoldDB" id="A0A1I2HC93"/>
<protein>
    <submittedName>
        <fullName evidence="1">Capsule assembly protein Wzi</fullName>
    </submittedName>
</protein>
<proteinExistence type="predicted"/>
<accession>A0A1I2HC93</accession>
<keyword evidence="2" id="KW-1185">Reference proteome</keyword>
<gene>
    <name evidence="1" type="ORF">SAMN05216283_1048</name>
</gene>
<dbReference type="InterPro" id="IPR038636">
    <property type="entry name" value="Wzi_sf"/>
</dbReference>
<dbReference type="Pfam" id="PF14052">
    <property type="entry name" value="Caps_assemb_Wzi"/>
    <property type="match status" value="1"/>
</dbReference>
<organism evidence="1 2">
    <name type="scientific">Sunxiuqinia elliptica</name>
    <dbReference type="NCBI Taxonomy" id="655355"/>
    <lineage>
        <taxon>Bacteria</taxon>
        <taxon>Pseudomonadati</taxon>
        <taxon>Bacteroidota</taxon>
        <taxon>Bacteroidia</taxon>
        <taxon>Marinilabiliales</taxon>
        <taxon>Prolixibacteraceae</taxon>
        <taxon>Sunxiuqinia</taxon>
    </lineage>
</organism>
<dbReference type="STRING" id="655355.SAMN05216283_1048"/>
<evidence type="ECO:0000313" key="2">
    <source>
        <dbReference type="Proteomes" id="UP000198964"/>
    </source>
</evidence>
<dbReference type="InterPro" id="IPR026950">
    <property type="entry name" value="Caps_assemb_Wzi"/>
</dbReference>
<dbReference type="Proteomes" id="UP000198964">
    <property type="component" value="Unassembled WGS sequence"/>
</dbReference>
<sequence length="473" mass="54452">MKKQIVLAFLVFSSMLNGFTQTRSNFPSIDIESRSMVSSADEVPFWMQMNQQGIYDSKDSFQQLFLLGLTSQESNKEINKVQLTYGLLAAGRVSDHSDFQLVNYWGRVNWKNWYIHMGAKPEPVFGNGLSLTNGNLFLSNNARPMPRVGFGTNDFQLFQSGWLSRFAFDFEYNEYFFNDDRYVEDANLHHKRLDVKYTFLPKWELSVGLDHWVFWGGVSPTLGKIPGWEDYFRYITGRVGGDSAPSIDQANVAGNQLGQYLVSITNRGEHNHWKFYWQHLWEDRSGIQLENAPDGLWGIMWHRKTESYPLLEAMVVEYTNTRDQSGEYHKHRPDPENSDYEIGEGRDNYFTHGVYRSGFVSYNRMMGLPLFIPAIGEDGISTGFSNTRLWGIHQGMSGWLSEDIEWKSWLTYSKHYGNYGAEYDSPKSWLSVAAQVGYLVPNSHWQVKAKVAYDDGSVLDSGFGAELRLLYAF</sequence>
<dbReference type="EMBL" id="FONW01000004">
    <property type="protein sequence ID" value="SFF27159.1"/>
    <property type="molecule type" value="Genomic_DNA"/>
</dbReference>